<dbReference type="InterPro" id="IPR036097">
    <property type="entry name" value="HisK_dim/P_sf"/>
</dbReference>
<sequence>MEKDKNPYRILVIEDNAGDFALIEDFLQEQISTPEIYRARNFKESEQLLTAENHAFSVILLDLSLPDKSGEELITGVLSISAGTPIIILTGYPDASFSIKSLSLGVSDYLLKDELSVSSLYKSILYSIERKKKSVELEESEKRYVDLFQLSPQPMWVYCLETFRFLNVNNAAINHYGYSLEEFLSMTTREIRPPGEIPSHEEAALLAAAQNELYYTGIFRHKKKNGDIIHAEIRSSAIQMDGKDSRLVLVNDITERYNYIEAIEKQNEKLQKIAWMQSHVVRAPLARLMGVVNLIKNYQNSDIEKNELLDHIQTFAYELDSIIREISGKTSQV</sequence>
<evidence type="ECO:0000259" key="7">
    <source>
        <dbReference type="PROSITE" id="PS50110"/>
    </source>
</evidence>
<keyword evidence="3" id="KW-0805">Transcription regulation</keyword>
<dbReference type="SUPFAM" id="SSF47384">
    <property type="entry name" value="Homodimeric domain of signal transducing histidine kinase"/>
    <property type="match status" value="1"/>
</dbReference>
<dbReference type="SUPFAM" id="SSF55785">
    <property type="entry name" value="PYP-like sensor domain (PAS domain)"/>
    <property type="match status" value="1"/>
</dbReference>
<dbReference type="EC" id="2.7.13.3" evidence="8"/>
<evidence type="ECO:0000313" key="8">
    <source>
        <dbReference type="EMBL" id="CAG4995125.1"/>
    </source>
</evidence>
<feature type="modified residue" description="4-aspartylphosphate" evidence="6">
    <location>
        <position position="62"/>
    </location>
</feature>
<dbReference type="InterPro" id="IPR039420">
    <property type="entry name" value="WalR-like"/>
</dbReference>
<comment type="caution">
    <text evidence="8">The sequence shown here is derived from an EMBL/GenBank/DDBJ whole genome shotgun (WGS) entry which is preliminary data.</text>
</comment>
<keyword evidence="4" id="KW-0238">DNA-binding</keyword>
<keyword evidence="9" id="KW-1185">Reference proteome</keyword>
<dbReference type="CDD" id="cd00156">
    <property type="entry name" value="REC"/>
    <property type="match status" value="1"/>
</dbReference>
<dbReference type="CDD" id="cd00130">
    <property type="entry name" value="PAS"/>
    <property type="match status" value="1"/>
</dbReference>
<dbReference type="GO" id="GO:0000976">
    <property type="term" value="F:transcription cis-regulatory region binding"/>
    <property type="evidence" value="ECO:0007669"/>
    <property type="project" value="TreeGrafter"/>
</dbReference>
<evidence type="ECO:0000256" key="4">
    <source>
        <dbReference type="ARBA" id="ARBA00023125"/>
    </source>
</evidence>
<dbReference type="Pfam" id="PF00072">
    <property type="entry name" value="Response_reg"/>
    <property type="match status" value="1"/>
</dbReference>
<evidence type="ECO:0000256" key="1">
    <source>
        <dbReference type="ARBA" id="ARBA00022553"/>
    </source>
</evidence>
<dbReference type="PANTHER" id="PTHR48111:SF1">
    <property type="entry name" value="TWO-COMPONENT RESPONSE REGULATOR ORR33"/>
    <property type="match status" value="1"/>
</dbReference>
<name>A0A916J9L8_9BACT</name>
<dbReference type="NCBIfam" id="TIGR00229">
    <property type="entry name" value="sensory_box"/>
    <property type="match status" value="1"/>
</dbReference>
<protein>
    <submittedName>
        <fullName evidence="8">Sensor histidine kinase TmoS</fullName>
        <ecNumber evidence="8">2.7.13.3</ecNumber>
    </submittedName>
</protein>
<organism evidence="8 9">
    <name type="scientific">Dyadobacter helix</name>
    <dbReference type="NCBI Taxonomy" id="2822344"/>
    <lineage>
        <taxon>Bacteria</taxon>
        <taxon>Pseudomonadati</taxon>
        <taxon>Bacteroidota</taxon>
        <taxon>Cytophagia</taxon>
        <taxon>Cytophagales</taxon>
        <taxon>Spirosomataceae</taxon>
        <taxon>Dyadobacter</taxon>
    </lineage>
</organism>
<keyword evidence="1 6" id="KW-0597">Phosphoprotein</keyword>
<dbReference type="PANTHER" id="PTHR48111">
    <property type="entry name" value="REGULATOR OF RPOS"/>
    <property type="match status" value="1"/>
</dbReference>
<dbReference type="GO" id="GO:0032993">
    <property type="term" value="C:protein-DNA complex"/>
    <property type="evidence" value="ECO:0007669"/>
    <property type="project" value="TreeGrafter"/>
</dbReference>
<dbReference type="SMART" id="SM00448">
    <property type="entry name" value="REC"/>
    <property type="match status" value="1"/>
</dbReference>
<dbReference type="SUPFAM" id="SSF52172">
    <property type="entry name" value="CheY-like"/>
    <property type="match status" value="1"/>
</dbReference>
<dbReference type="EMBL" id="CAJRAF010000001">
    <property type="protein sequence ID" value="CAG4995125.1"/>
    <property type="molecule type" value="Genomic_DNA"/>
</dbReference>
<dbReference type="InterPro" id="IPR011006">
    <property type="entry name" value="CheY-like_superfamily"/>
</dbReference>
<evidence type="ECO:0000256" key="6">
    <source>
        <dbReference type="PROSITE-ProRule" id="PRU00169"/>
    </source>
</evidence>
<keyword evidence="5" id="KW-0804">Transcription</keyword>
<evidence type="ECO:0000256" key="3">
    <source>
        <dbReference type="ARBA" id="ARBA00023015"/>
    </source>
</evidence>
<dbReference type="GO" id="GO:0000155">
    <property type="term" value="F:phosphorelay sensor kinase activity"/>
    <property type="evidence" value="ECO:0007669"/>
    <property type="project" value="InterPro"/>
</dbReference>
<dbReference type="Pfam" id="PF08447">
    <property type="entry name" value="PAS_3"/>
    <property type="match status" value="1"/>
</dbReference>
<dbReference type="InterPro" id="IPR000014">
    <property type="entry name" value="PAS"/>
</dbReference>
<dbReference type="Proteomes" id="UP000680038">
    <property type="component" value="Unassembled WGS sequence"/>
</dbReference>
<dbReference type="AlphaFoldDB" id="A0A916J9L8"/>
<dbReference type="PROSITE" id="PS50110">
    <property type="entry name" value="RESPONSE_REGULATORY"/>
    <property type="match status" value="1"/>
</dbReference>
<keyword evidence="2" id="KW-0902">Two-component regulatory system</keyword>
<dbReference type="InterPro" id="IPR001789">
    <property type="entry name" value="Sig_transdc_resp-reg_receiver"/>
</dbReference>
<evidence type="ECO:0000313" key="9">
    <source>
        <dbReference type="Proteomes" id="UP000680038"/>
    </source>
</evidence>
<keyword evidence="8" id="KW-0418">Kinase</keyword>
<dbReference type="RefSeq" id="WP_215238193.1">
    <property type="nucleotide sequence ID" value="NZ_CAJRAF010000001.1"/>
</dbReference>
<dbReference type="Gene3D" id="3.40.50.2300">
    <property type="match status" value="1"/>
</dbReference>
<feature type="domain" description="Response regulatory" evidence="7">
    <location>
        <begin position="9"/>
        <end position="127"/>
    </location>
</feature>
<dbReference type="GO" id="GO:0000156">
    <property type="term" value="F:phosphorelay response regulator activity"/>
    <property type="evidence" value="ECO:0007669"/>
    <property type="project" value="TreeGrafter"/>
</dbReference>
<dbReference type="GO" id="GO:0006355">
    <property type="term" value="P:regulation of DNA-templated transcription"/>
    <property type="evidence" value="ECO:0007669"/>
    <property type="project" value="TreeGrafter"/>
</dbReference>
<dbReference type="InterPro" id="IPR035965">
    <property type="entry name" value="PAS-like_dom_sf"/>
</dbReference>
<dbReference type="GO" id="GO:0005829">
    <property type="term" value="C:cytosol"/>
    <property type="evidence" value="ECO:0007669"/>
    <property type="project" value="TreeGrafter"/>
</dbReference>
<proteinExistence type="predicted"/>
<dbReference type="Gene3D" id="3.30.450.20">
    <property type="entry name" value="PAS domain"/>
    <property type="match status" value="1"/>
</dbReference>
<reference evidence="8" key="1">
    <citation type="submission" date="2021-04" db="EMBL/GenBank/DDBJ databases">
        <authorList>
            <person name="Rodrigo-Torres L."/>
            <person name="Arahal R. D."/>
            <person name="Lucena T."/>
        </authorList>
    </citation>
    <scope>NUCLEOTIDE SEQUENCE</scope>
    <source>
        <strain evidence="8">CECT 9275</strain>
    </source>
</reference>
<evidence type="ECO:0000256" key="5">
    <source>
        <dbReference type="ARBA" id="ARBA00023163"/>
    </source>
</evidence>
<evidence type="ECO:0000256" key="2">
    <source>
        <dbReference type="ARBA" id="ARBA00023012"/>
    </source>
</evidence>
<dbReference type="InterPro" id="IPR013655">
    <property type="entry name" value="PAS_fold_3"/>
</dbReference>
<keyword evidence="8" id="KW-0808">Transferase</keyword>
<gene>
    <name evidence="8" type="primary">tmoS</name>
    <name evidence="8" type="ORF">DYBT9275_01555</name>
</gene>
<accession>A0A916J9L8</accession>